<dbReference type="InParanoid" id="A0A3Q3FU76"/>
<reference evidence="1" key="1">
    <citation type="submission" date="2025-08" db="UniProtKB">
        <authorList>
            <consortium name="Ensembl"/>
        </authorList>
    </citation>
    <scope>IDENTIFICATION</scope>
</reference>
<sequence length="107" mass="13324">MVLFGIIYIYFLKRSSLSIVHQGLMFPSDKTTGPKIDWFFWFCSRFLFLPVLRRLWFCSRFLPVLRRLWFCSRFLPVLRRLWFCSRFLFLPVLRRLWFCSRFLPVLR</sequence>
<name>A0A3Q3FU76_9LABR</name>
<accession>A0A3Q3FU76</accession>
<keyword evidence="2" id="KW-1185">Reference proteome</keyword>
<dbReference type="AlphaFoldDB" id="A0A3Q3FU76"/>
<evidence type="ECO:0000313" key="1">
    <source>
        <dbReference type="Ensembl" id="ENSLBEP00000022493.1"/>
    </source>
</evidence>
<proteinExistence type="predicted"/>
<dbReference type="Ensembl" id="ENSLBET00000023674.1">
    <property type="protein sequence ID" value="ENSLBEP00000022493.1"/>
    <property type="gene ID" value="ENSLBEG00000017259.1"/>
</dbReference>
<reference evidence="1" key="2">
    <citation type="submission" date="2025-09" db="UniProtKB">
        <authorList>
            <consortium name="Ensembl"/>
        </authorList>
    </citation>
    <scope>IDENTIFICATION</scope>
</reference>
<dbReference type="Proteomes" id="UP000261660">
    <property type="component" value="Unplaced"/>
</dbReference>
<protein>
    <submittedName>
        <fullName evidence="1">Uncharacterized protein</fullName>
    </submittedName>
</protein>
<organism evidence="1 2">
    <name type="scientific">Labrus bergylta</name>
    <name type="common">ballan wrasse</name>
    <dbReference type="NCBI Taxonomy" id="56723"/>
    <lineage>
        <taxon>Eukaryota</taxon>
        <taxon>Metazoa</taxon>
        <taxon>Chordata</taxon>
        <taxon>Craniata</taxon>
        <taxon>Vertebrata</taxon>
        <taxon>Euteleostomi</taxon>
        <taxon>Actinopterygii</taxon>
        <taxon>Neopterygii</taxon>
        <taxon>Teleostei</taxon>
        <taxon>Neoteleostei</taxon>
        <taxon>Acanthomorphata</taxon>
        <taxon>Eupercaria</taxon>
        <taxon>Labriformes</taxon>
        <taxon>Labridae</taxon>
        <taxon>Labrus</taxon>
    </lineage>
</organism>
<evidence type="ECO:0000313" key="2">
    <source>
        <dbReference type="Proteomes" id="UP000261660"/>
    </source>
</evidence>